<name>A0ABY9EDY9_9GAMM</name>
<protein>
    <submittedName>
        <fullName evidence="1">GNAT family N-acetyltransferase</fullName>
    </submittedName>
</protein>
<accession>A0ABY9EDY9</accession>
<sequence>MKAVKYQKFSEINPSDLLSMLNRTKVRKHLIDHPLFTVDTLNTWMDAKIAVDSIPGCRIRAIVFEGTLAGWCGIQLEYEKYELAIVIDDQFWGLGKAVFQDMMKWAKELGHKEVFIHFLHTRPGYRFLDKIAKSVHKTNMHGDNFTTYQLEVK</sequence>
<keyword evidence="2" id="KW-1185">Reference proteome</keyword>
<proteinExistence type="predicted"/>
<dbReference type="Gene3D" id="3.40.630.30">
    <property type="match status" value="1"/>
</dbReference>
<organism evidence="1 2">
    <name type="scientific">Microbulbifer spongiae</name>
    <dbReference type="NCBI Taxonomy" id="2944933"/>
    <lineage>
        <taxon>Bacteria</taxon>
        <taxon>Pseudomonadati</taxon>
        <taxon>Pseudomonadota</taxon>
        <taxon>Gammaproteobacteria</taxon>
        <taxon>Cellvibrionales</taxon>
        <taxon>Microbulbiferaceae</taxon>
        <taxon>Microbulbifer</taxon>
    </lineage>
</organism>
<gene>
    <name evidence="1" type="ORF">M8T91_07480</name>
</gene>
<evidence type="ECO:0000313" key="2">
    <source>
        <dbReference type="Proteomes" id="UP001321520"/>
    </source>
</evidence>
<dbReference type="Proteomes" id="UP001321520">
    <property type="component" value="Chromosome"/>
</dbReference>
<evidence type="ECO:0000313" key="1">
    <source>
        <dbReference type="EMBL" id="WKD51248.1"/>
    </source>
</evidence>
<dbReference type="CDD" id="cd04301">
    <property type="entry name" value="NAT_SF"/>
    <property type="match status" value="1"/>
</dbReference>
<dbReference type="SUPFAM" id="SSF55729">
    <property type="entry name" value="Acyl-CoA N-acyltransferases (Nat)"/>
    <property type="match status" value="1"/>
</dbReference>
<dbReference type="InterPro" id="IPR016181">
    <property type="entry name" value="Acyl_CoA_acyltransferase"/>
</dbReference>
<dbReference type="EMBL" id="CP098023">
    <property type="protein sequence ID" value="WKD51248.1"/>
    <property type="molecule type" value="Genomic_DNA"/>
</dbReference>
<reference evidence="1 2" key="1">
    <citation type="submission" date="2022-05" db="EMBL/GenBank/DDBJ databases">
        <title>Microbulbifer sp. nov., isolated from sponge.</title>
        <authorList>
            <person name="Gao L."/>
        </authorList>
    </citation>
    <scope>NUCLEOTIDE SEQUENCE [LARGE SCALE GENOMIC DNA]</scope>
    <source>
        <strain evidence="1 2">MI-G</strain>
    </source>
</reference>
<dbReference type="RefSeq" id="WP_301418340.1">
    <property type="nucleotide sequence ID" value="NZ_CP098023.1"/>
</dbReference>